<protein>
    <submittedName>
        <fullName evidence="3">Extracellular protein</fullName>
    </submittedName>
</protein>
<feature type="domain" description="WxL" evidence="2">
    <location>
        <begin position="31"/>
        <end position="186"/>
    </location>
</feature>
<dbReference type="Proteomes" id="UP000051020">
    <property type="component" value="Unassembled WGS sequence"/>
</dbReference>
<dbReference type="GeneID" id="49395428"/>
<feature type="signal peptide" evidence="1">
    <location>
        <begin position="1"/>
        <end position="24"/>
    </location>
</feature>
<sequence length="187" mass="19258">MKKYIGTLVAGMTLMAGLPLVGQAADKTTEAQVKLEQDENNKDITLDEAPALDMGTVTIDNTTQTKTADAVTGSVKVTNPGNTDGWSVQVAGSKFLNGSQELRGAALTFKNASVTADDEANASKNPTAPDVTVNESNQMILGAVANEGIGKFTSAYAKTDVSLLVPAGNSAGTYTSTLTWTLGNAPS</sequence>
<accession>A0A837R961</accession>
<dbReference type="InterPro" id="IPR027994">
    <property type="entry name" value="WxL_dom"/>
</dbReference>
<comment type="caution">
    <text evidence="3">The sequence shown here is derived from an EMBL/GenBank/DDBJ whole genome shotgun (WGS) entry which is preliminary data.</text>
</comment>
<name>A0A837R961_LACPE</name>
<organism evidence="3 4">
    <name type="scientific">Lactiplantibacillus pentosus DSM 20314</name>
    <dbReference type="NCBI Taxonomy" id="1423791"/>
    <lineage>
        <taxon>Bacteria</taxon>
        <taxon>Bacillati</taxon>
        <taxon>Bacillota</taxon>
        <taxon>Bacilli</taxon>
        <taxon>Lactobacillales</taxon>
        <taxon>Lactobacillaceae</taxon>
        <taxon>Lactiplantibacillus</taxon>
    </lineage>
</organism>
<keyword evidence="1" id="KW-0732">Signal</keyword>
<reference evidence="3 4" key="1">
    <citation type="journal article" date="2015" name="Genome Announc.">
        <title>Expanding the biotechnology potential of lactobacilli through comparative genomics of 213 strains and associated genera.</title>
        <authorList>
            <person name="Sun Z."/>
            <person name="Harris H.M."/>
            <person name="McCann A."/>
            <person name="Guo C."/>
            <person name="Argimon S."/>
            <person name="Zhang W."/>
            <person name="Yang X."/>
            <person name="Jeffery I.B."/>
            <person name="Cooney J.C."/>
            <person name="Kagawa T.F."/>
            <person name="Liu W."/>
            <person name="Song Y."/>
            <person name="Salvetti E."/>
            <person name="Wrobel A."/>
            <person name="Rasinkangas P."/>
            <person name="Parkhill J."/>
            <person name="Rea M.C."/>
            <person name="O'Sullivan O."/>
            <person name="Ritari J."/>
            <person name="Douillard F.P."/>
            <person name="Paul Ross R."/>
            <person name="Yang R."/>
            <person name="Briner A.E."/>
            <person name="Felis G.E."/>
            <person name="de Vos W.M."/>
            <person name="Barrangou R."/>
            <person name="Klaenhammer T.R."/>
            <person name="Caufield P.W."/>
            <person name="Cui Y."/>
            <person name="Zhang H."/>
            <person name="O'Toole P.W."/>
        </authorList>
    </citation>
    <scope>NUCLEOTIDE SEQUENCE [LARGE SCALE GENOMIC DNA]</scope>
    <source>
        <strain evidence="3 4">DSM 20314</strain>
    </source>
</reference>
<proteinExistence type="predicted"/>
<dbReference type="Pfam" id="PF13731">
    <property type="entry name" value="WxL"/>
    <property type="match status" value="1"/>
</dbReference>
<dbReference type="AlphaFoldDB" id="A0A837R961"/>
<dbReference type="RefSeq" id="WP_050338256.1">
    <property type="nucleotide sequence ID" value="NZ_AZCU01000016.1"/>
</dbReference>
<feature type="chain" id="PRO_5039445204" evidence="1">
    <location>
        <begin position="25"/>
        <end position="187"/>
    </location>
</feature>
<evidence type="ECO:0000259" key="2">
    <source>
        <dbReference type="Pfam" id="PF13731"/>
    </source>
</evidence>
<gene>
    <name evidence="3" type="ORF">FD24_GL001095</name>
</gene>
<evidence type="ECO:0000313" key="4">
    <source>
        <dbReference type="Proteomes" id="UP000051020"/>
    </source>
</evidence>
<evidence type="ECO:0000313" key="3">
    <source>
        <dbReference type="EMBL" id="KRK23410.1"/>
    </source>
</evidence>
<evidence type="ECO:0000256" key="1">
    <source>
        <dbReference type="SAM" id="SignalP"/>
    </source>
</evidence>
<dbReference type="EMBL" id="AZCU01000016">
    <property type="protein sequence ID" value="KRK23410.1"/>
    <property type="molecule type" value="Genomic_DNA"/>
</dbReference>